<organism evidence="1 2">
    <name type="scientific">Aliiruegeria lutimaris</name>
    <dbReference type="NCBI Taxonomy" id="571298"/>
    <lineage>
        <taxon>Bacteria</taxon>
        <taxon>Pseudomonadati</taxon>
        <taxon>Pseudomonadota</taxon>
        <taxon>Alphaproteobacteria</taxon>
        <taxon>Rhodobacterales</taxon>
        <taxon>Roseobacteraceae</taxon>
        <taxon>Aliiruegeria</taxon>
    </lineage>
</organism>
<proteinExistence type="predicted"/>
<evidence type="ECO:0000313" key="2">
    <source>
        <dbReference type="Proteomes" id="UP000199382"/>
    </source>
</evidence>
<evidence type="ECO:0000313" key="1">
    <source>
        <dbReference type="EMBL" id="SDK25591.1"/>
    </source>
</evidence>
<reference evidence="1 2" key="1">
    <citation type="submission" date="2016-10" db="EMBL/GenBank/DDBJ databases">
        <authorList>
            <person name="de Groot N.N."/>
        </authorList>
    </citation>
    <scope>NUCLEOTIDE SEQUENCE [LARGE SCALE GENOMIC DNA]</scope>
    <source>
        <strain evidence="1 2">DSM 25294</strain>
    </source>
</reference>
<dbReference type="AlphaFoldDB" id="A0A1G9AE94"/>
<dbReference type="Proteomes" id="UP000199382">
    <property type="component" value="Unassembled WGS sequence"/>
</dbReference>
<dbReference type="STRING" id="571298.SAMN04488026_103525"/>
<keyword evidence="2" id="KW-1185">Reference proteome</keyword>
<sequence>MAFGRFSARLWPGPLRQGLGRGGKVVPRCPRVGGAQRGIVERVVETRQRLWREFRERQRTLCPPGGDRRLRRRLPIRVDAASVTRNVKNLRGHSISCACLLDDVADPK</sequence>
<name>A0A1G9AE94_9RHOB</name>
<gene>
    <name evidence="1" type="ORF">SAMN04488026_103525</name>
</gene>
<accession>A0A1G9AE94</accession>
<dbReference type="EMBL" id="FNEK01000035">
    <property type="protein sequence ID" value="SDK25591.1"/>
    <property type="molecule type" value="Genomic_DNA"/>
</dbReference>
<protein>
    <submittedName>
        <fullName evidence="1">Uncharacterized protein</fullName>
    </submittedName>
</protein>